<accession>A0A0B5FM02</accession>
<dbReference type="InterPro" id="IPR004556">
    <property type="entry name" value="HemK-like"/>
</dbReference>
<name>A0A0B5FM02_9BACT</name>
<feature type="binding site" evidence="5">
    <location>
        <begin position="125"/>
        <end position="129"/>
    </location>
    <ligand>
        <name>S-adenosyl-L-methionine</name>
        <dbReference type="ChEBI" id="CHEBI:59789"/>
    </ligand>
</feature>
<keyword evidence="1 5" id="KW-0489">Methyltransferase</keyword>
<evidence type="ECO:0000256" key="2">
    <source>
        <dbReference type="ARBA" id="ARBA00022679"/>
    </source>
</evidence>
<dbReference type="InterPro" id="IPR029063">
    <property type="entry name" value="SAM-dependent_MTases_sf"/>
</dbReference>
<dbReference type="KEGG" id="gsb:GSUB_02510"/>
<evidence type="ECO:0000256" key="4">
    <source>
        <dbReference type="ARBA" id="ARBA00048391"/>
    </source>
</evidence>
<evidence type="ECO:0000259" key="6">
    <source>
        <dbReference type="Pfam" id="PF05175"/>
    </source>
</evidence>
<comment type="catalytic activity">
    <reaction evidence="4 5">
        <text>L-glutaminyl-[peptide chain release factor] + S-adenosyl-L-methionine = N(5)-methyl-L-glutaminyl-[peptide chain release factor] + S-adenosyl-L-homocysteine + H(+)</text>
        <dbReference type="Rhea" id="RHEA:42896"/>
        <dbReference type="Rhea" id="RHEA-COMP:10271"/>
        <dbReference type="Rhea" id="RHEA-COMP:10272"/>
        <dbReference type="ChEBI" id="CHEBI:15378"/>
        <dbReference type="ChEBI" id="CHEBI:30011"/>
        <dbReference type="ChEBI" id="CHEBI:57856"/>
        <dbReference type="ChEBI" id="CHEBI:59789"/>
        <dbReference type="ChEBI" id="CHEBI:61891"/>
        <dbReference type="EC" id="2.1.1.297"/>
    </reaction>
</comment>
<dbReference type="CDD" id="cd02440">
    <property type="entry name" value="AdoMet_MTases"/>
    <property type="match status" value="1"/>
</dbReference>
<dbReference type="Pfam" id="PF05175">
    <property type="entry name" value="MTS"/>
    <property type="match status" value="1"/>
</dbReference>
<comment type="caution">
    <text evidence="5">Lacks conserved residue(s) required for the propagation of feature annotation.</text>
</comment>
<dbReference type="OrthoDB" id="9800643at2"/>
<evidence type="ECO:0000259" key="7">
    <source>
        <dbReference type="Pfam" id="PF17827"/>
    </source>
</evidence>
<feature type="binding site" evidence="5">
    <location>
        <begin position="191"/>
        <end position="194"/>
    </location>
    <ligand>
        <name>substrate</name>
    </ligand>
</feature>
<feature type="domain" description="Methyltransferase small" evidence="6">
    <location>
        <begin position="104"/>
        <end position="195"/>
    </location>
</feature>
<evidence type="ECO:0000256" key="1">
    <source>
        <dbReference type="ARBA" id="ARBA00022603"/>
    </source>
</evidence>
<evidence type="ECO:0000313" key="8">
    <source>
        <dbReference type="EMBL" id="AJF05664.1"/>
    </source>
</evidence>
<dbReference type="HOGENOM" id="CLU_018398_3_1_7"/>
<organism evidence="8 9">
    <name type="scientific">Geoalkalibacter subterraneus</name>
    <dbReference type="NCBI Taxonomy" id="483547"/>
    <lineage>
        <taxon>Bacteria</taxon>
        <taxon>Pseudomonadati</taxon>
        <taxon>Thermodesulfobacteriota</taxon>
        <taxon>Desulfuromonadia</taxon>
        <taxon>Desulfuromonadales</taxon>
        <taxon>Geoalkalibacteraceae</taxon>
        <taxon>Geoalkalibacter</taxon>
    </lineage>
</organism>
<dbReference type="SUPFAM" id="SSF53335">
    <property type="entry name" value="S-adenosyl-L-methionine-dependent methyltransferases"/>
    <property type="match status" value="1"/>
</dbReference>
<dbReference type="PANTHER" id="PTHR18895:SF74">
    <property type="entry name" value="MTRF1L RELEASE FACTOR GLUTAMINE METHYLTRANSFERASE"/>
    <property type="match status" value="1"/>
</dbReference>
<comment type="function">
    <text evidence="5">Methylates the class 1 translation termination release factors RF1/PrfA and RF2/PrfB on the glutamine residue of the universally conserved GGQ motif.</text>
</comment>
<dbReference type="InterPro" id="IPR019874">
    <property type="entry name" value="RF_methyltr_PrmC"/>
</dbReference>
<dbReference type="AlphaFoldDB" id="A0A0B5FM02"/>
<keyword evidence="9" id="KW-1185">Reference proteome</keyword>
<evidence type="ECO:0000256" key="5">
    <source>
        <dbReference type="HAMAP-Rule" id="MF_02126"/>
    </source>
</evidence>
<reference evidence="8 9" key="1">
    <citation type="journal article" date="2015" name="Genome Announc.">
        <title>Genomes of Geoalkalibacter ferrihydriticus Z-0531T and Geoalkalibacter subterraneus Red1T, Two Haloalkaliphilic Metal-Reducing Deltaproteobacteria.</title>
        <authorList>
            <person name="Badalamenti J.P."/>
            <person name="Krajmalnik-Brown R."/>
            <person name="Torres C.I."/>
            <person name="Bond D.R."/>
        </authorList>
    </citation>
    <scope>NUCLEOTIDE SEQUENCE [LARGE SCALE GENOMIC DNA]</scope>
    <source>
        <strain evidence="8 9">Red1</strain>
    </source>
</reference>
<proteinExistence type="inferred from homology"/>
<feature type="binding site" evidence="5">
    <location>
        <position position="191"/>
    </location>
    <ligand>
        <name>S-adenosyl-L-methionine</name>
        <dbReference type="ChEBI" id="CHEBI:59789"/>
    </ligand>
</feature>
<feature type="domain" description="Release factor glutamine methyltransferase N-terminal" evidence="7">
    <location>
        <begin position="13"/>
        <end position="82"/>
    </location>
</feature>
<dbReference type="Gene3D" id="3.40.50.150">
    <property type="entry name" value="Vaccinia Virus protein VP39"/>
    <property type="match status" value="1"/>
</dbReference>
<dbReference type="EC" id="2.1.1.297" evidence="5"/>
<dbReference type="EMBL" id="CP010311">
    <property type="protein sequence ID" value="AJF05664.1"/>
    <property type="molecule type" value="Genomic_DNA"/>
</dbReference>
<keyword evidence="2 5" id="KW-0808">Transferase</keyword>
<dbReference type="GO" id="GO:0102559">
    <property type="term" value="F:peptide chain release factor N(5)-glutamine methyltransferase activity"/>
    <property type="evidence" value="ECO:0007669"/>
    <property type="project" value="UniProtKB-EC"/>
</dbReference>
<sequence length="286" mass="31262">MVEGDETWTVLRVLRWTAGYFRERGLDSPRLDAELLLADTLGVDRVGLYLRYDQPLTDEELASYRRRVARRAKNEPVAYILGKAEFWSLSLNVSPAVLIPRPDTEVLVEEALARGGKRTRVLDVGTGSGAIVLALASERPDWSFTALDLSQEALQIARENAQRHEMDGRISFVHGDLAHLPEGPFELIVANPPYVPRGELAGLMADVRDHEPMQALDGGEDGLEAYRALAAQAISRLAPGGCLLVEIGAGQQDDVRHLFQTAGLLDVATRTDYAGIERVVGGCAPL</sequence>
<dbReference type="STRING" id="483547.GSUB_02510"/>
<dbReference type="InterPro" id="IPR040758">
    <property type="entry name" value="PrmC_N"/>
</dbReference>
<evidence type="ECO:0000256" key="3">
    <source>
        <dbReference type="ARBA" id="ARBA00022691"/>
    </source>
</evidence>
<dbReference type="GO" id="GO:0003676">
    <property type="term" value="F:nucleic acid binding"/>
    <property type="evidence" value="ECO:0007669"/>
    <property type="project" value="InterPro"/>
</dbReference>
<dbReference type="PROSITE" id="PS00092">
    <property type="entry name" value="N6_MTASE"/>
    <property type="match status" value="1"/>
</dbReference>
<feature type="binding site" evidence="5">
    <location>
        <position position="148"/>
    </location>
    <ligand>
        <name>S-adenosyl-L-methionine</name>
        <dbReference type="ChEBI" id="CHEBI:59789"/>
    </ligand>
</feature>
<dbReference type="InterPro" id="IPR007848">
    <property type="entry name" value="Small_mtfrase_dom"/>
</dbReference>
<dbReference type="Proteomes" id="UP000035036">
    <property type="component" value="Chromosome"/>
</dbReference>
<evidence type="ECO:0000313" key="9">
    <source>
        <dbReference type="Proteomes" id="UP000035036"/>
    </source>
</evidence>
<dbReference type="FunFam" id="3.40.50.150:FF:000053">
    <property type="entry name" value="Release factor glutamine methyltransferase"/>
    <property type="match status" value="1"/>
</dbReference>
<dbReference type="Pfam" id="PF17827">
    <property type="entry name" value="PrmC_N"/>
    <property type="match status" value="1"/>
</dbReference>
<protein>
    <recommendedName>
        <fullName evidence="5">Release factor glutamine methyltransferase</fullName>
        <shortName evidence="5">RF MTase</shortName>
        <ecNumber evidence="5">2.1.1.297</ecNumber>
    </recommendedName>
    <alternativeName>
        <fullName evidence="5">N5-glutamine methyltransferase PrmC</fullName>
    </alternativeName>
    <alternativeName>
        <fullName evidence="5">Protein-(glutamine-N5) MTase PrmC</fullName>
    </alternativeName>
    <alternativeName>
        <fullName evidence="5">Protein-glutamine N-methyltransferase PrmC</fullName>
    </alternativeName>
</protein>
<dbReference type="InterPro" id="IPR002052">
    <property type="entry name" value="DNA_methylase_N6_adenine_CS"/>
</dbReference>
<dbReference type="InterPro" id="IPR050320">
    <property type="entry name" value="N5-glutamine_MTase"/>
</dbReference>
<dbReference type="PANTHER" id="PTHR18895">
    <property type="entry name" value="HEMK METHYLTRANSFERASE"/>
    <property type="match status" value="1"/>
</dbReference>
<gene>
    <name evidence="5" type="primary">prmC</name>
    <name evidence="8" type="ORF">GSUB_02510</name>
</gene>
<dbReference type="GO" id="GO:0032259">
    <property type="term" value="P:methylation"/>
    <property type="evidence" value="ECO:0007669"/>
    <property type="project" value="UniProtKB-KW"/>
</dbReference>
<dbReference type="RefSeq" id="WP_040199046.1">
    <property type="nucleotide sequence ID" value="NZ_CP010311.1"/>
</dbReference>
<keyword evidence="3 5" id="KW-0949">S-adenosyl-L-methionine</keyword>
<dbReference type="HAMAP" id="MF_02126">
    <property type="entry name" value="RF_methyltr_PrmC"/>
    <property type="match status" value="1"/>
</dbReference>
<dbReference type="Gene3D" id="1.10.8.10">
    <property type="entry name" value="DNA helicase RuvA subunit, C-terminal domain"/>
    <property type="match status" value="1"/>
</dbReference>
<dbReference type="NCBIfam" id="TIGR03534">
    <property type="entry name" value="RF_mod_PrmC"/>
    <property type="match status" value="1"/>
</dbReference>
<comment type="similarity">
    <text evidence="5">Belongs to the protein N5-glutamine methyltransferase family. PrmC subfamily.</text>
</comment>
<dbReference type="NCBIfam" id="TIGR00536">
    <property type="entry name" value="hemK_fam"/>
    <property type="match status" value="1"/>
</dbReference>